<proteinExistence type="predicted"/>
<dbReference type="PANTHER" id="PTHR35526:SF3">
    <property type="entry name" value="ANTI-SIGMA-F FACTOR RSBW"/>
    <property type="match status" value="1"/>
</dbReference>
<dbReference type="Gene3D" id="3.30.565.10">
    <property type="entry name" value="Histidine kinase-like ATPase, C-terminal domain"/>
    <property type="match status" value="1"/>
</dbReference>
<comment type="caution">
    <text evidence="1">The sequence shown here is derived from an EMBL/GenBank/DDBJ whole genome shotgun (WGS) entry which is preliminary data.</text>
</comment>
<dbReference type="Proteomes" id="UP000600365">
    <property type="component" value="Unassembled WGS sequence"/>
</dbReference>
<organism evidence="1 2">
    <name type="scientific">Streptomyces albiflavescens</name>
    <dbReference type="NCBI Taxonomy" id="1623582"/>
    <lineage>
        <taxon>Bacteria</taxon>
        <taxon>Bacillati</taxon>
        <taxon>Actinomycetota</taxon>
        <taxon>Actinomycetes</taxon>
        <taxon>Kitasatosporales</taxon>
        <taxon>Streptomycetaceae</taxon>
        <taxon>Streptomyces</taxon>
    </lineage>
</organism>
<evidence type="ECO:0000313" key="2">
    <source>
        <dbReference type="Proteomes" id="UP000600365"/>
    </source>
</evidence>
<dbReference type="InterPro" id="IPR050267">
    <property type="entry name" value="Anti-sigma-factor_SerPK"/>
</dbReference>
<evidence type="ECO:0000313" key="1">
    <source>
        <dbReference type="EMBL" id="GGN88873.1"/>
    </source>
</evidence>
<dbReference type="InterPro" id="IPR036890">
    <property type="entry name" value="HATPase_C_sf"/>
</dbReference>
<dbReference type="PANTHER" id="PTHR35526">
    <property type="entry name" value="ANTI-SIGMA-F FACTOR RSBW-RELATED"/>
    <property type="match status" value="1"/>
</dbReference>
<accession>A0A917YDJ7</accession>
<reference evidence="1 2" key="1">
    <citation type="journal article" date="2014" name="Int. J. Syst. Evol. Microbiol.">
        <title>Complete genome sequence of Corynebacterium casei LMG S-19264T (=DSM 44701T), isolated from a smear-ripened cheese.</title>
        <authorList>
            <consortium name="US DOE Joint Genome Institute (JGI-PGF)"/>
            <person name="Walter F."/>
            <person name="Albersmeier A."/>
            <person name="Kalinowski J."/>
            <person name="Ruckert C."/>
        </authorList>
    </citation>
    <scope>NUCLEOTIDE SEQUENCE [LARGE SCALE GENOMIC DNA]</scope>
    <source>
        <strain evidence="1 2">CGMCC 4.7111</strain>
    </source>
</reference>
<evidence type="ECO:0008006" key="3">
    <source>
        <dbReference type="Google" id="ProtNLM"/>
    </source>
</evidence>
<dbReference type="AlphaFoldDB" id="A0A917YDJ7"/>
<keyword evidence="2" id="KW-1185">Reference proteome</keyword>
<dbReference type="EMBL" id="BMMM01000021">
    <property type="protein sequence ID" value="GGN88873.1"/>
    <property type="molecule type" value="Genomic_DNA"/>
</dbReference>
<dbReference type="CDD" id="cd16936">
    <property type="entry name" value="HATPase_RsbW-like"/>
    <property type="match status" value="1"/>
</dbReference>
<sequence length="103" mass="11052">MTRQLGDWGLGDLTDTAELLVSEVVTNSLRHAPGPLRLNLRICDSRLRCEVEDVNDAAPTRRAADVVAEGGRGTELLDLLADAWGSTATATGKTTWFELTGAE</sequence>
<gene>
    <name evidence="1" type="ORF">GCM10011579_083030</name>
</gene>
<protein>
    <recommendedName>
        <fullName evidence="3">Histidine kinase/HSP90-like ATPase domain-containing protein</fullName>
    </recommendedName>
</protein>
<name>A0A917YDJ7_9ACTN</name>